<dbReference type="InterPro" id="IPR004274">
    <property type="entry name" value="FCP1_dom"/>
</dbReference>
<dbReference type="Proteomes" id="UP000031599">
    <property type="component" value="Unassembled WGS sequence"/>
</dbReference>
<protein>
    <recommendedName>
        <fullName evidence="1">FCP1 homology domain-containing protein</fullName>
    </recommendedName>
</protein>
<comment type="caution">
    <text evidence="2">The sequence shown here is derived from an EMBL/GenBank/DDBJ whole genome shotgun (WGS) entry which is preliminary data.</text>
</comment>
<organism evidence="2 3">
    <name type="scientific">Enhygromyxa salina</name>
    <dbReference type="NCBI Taxonomy" id="215803"/>
    <lineage>
        <taxon>Bacteria</taxon>
        <taxon>Pseudomonadati</taxon>
        <taxon>Myxococcota</taxon>
        <taxon>Polyangia</taxon>
        <taxon>Nannocystales</taxon>
        <taxon>Nannocystaceae</taxon>
        <taxon>Enhygromyxa</taxon>
    </lineage>
</organism>
<dbReference type="SMART" id="SM00577">
    <property type="entry name" value="CPDc"/>
    <property type="match status" value="1"/>
</dbReference>
<proteinExistence type="predicted"/>
<dbReference type="InterPro" id="IPR023214">
    <property type="entry name" value="HAD_sf"/>
</dbReference>
<dbReference type="PROSITE" id="PS50969">
    <property type="entry name" value="FCP1"/>
    <property type="match status" value="1"/>
</dbReference>
<accession>A0A0C1ZBR0</accession>
<feature type="domain" description="FCP1 homology" evidence="1">
    <location>
        <begin position="5"/>
        <end position="169"/>
    </location>
</feature>
<gene>
    <name evidence="2" type="ORF">DB30_05859</name>
</gene>
<dbReference type="AlphaFoldDB" id="A0A0C1ZBR0"/>
<evidence type="ECO:0000313" key="2">
    <source>
        <dbReference type="EMBL" id="KIG15159.1"/>
    </source>
</evidence>
<dbReference type="InterPro" id="IPR036412">
    <property type="entry name" value="HAD-like_sf"/>
</dbReference>
<sequence>MSAGERPFAKLLVLDLDETLIHARDRDAPPLPWPPQRQVARYGVHLRPGVREFMATVLERFVGVGIWTSASTEYATAMLERIVDRRRLRFIFARDRCAQIWDADGEQTYWRKDIRELDGFGFDPQGILVVDDKPRGLERSRANLVPVRPFRGDPDDLELWRLRQYLEQLGPLEDVRAVDKRCWWAQFEDDVDVDLDLES</sequence>
<dbReference type="Gene3D" id="3.40.50.1000">
    <property type="entry name" value="HAD superfamily/HAD-like"/>
    <property type="match status" value="1"/>
</dbReference>
<evidence type="ECO:0000313" key="3">
    <source>
        <dbReference type="Proteomes" id="UP000031599"/>
    </source>
</evidence>
<name>A0A0C1ZBR0_9BACT</name>
<dbReference type="SUPFAM" id="SSF56784">
    <property type="entry name" value="HAD-like"/>
    <property type="match status" value="1"/>
</dbReference>
<dbReference type="EMBL" id="JMCC02000059">
    <property type="protein sequence ID" value="KIG15159.1"/>
    <property type="molecule type" value="Genomic_DNA"/>
</dbReference>
<dbReference type="RefSeq" id="WP_052552190.1">
    <property type="nucleotide sequence ID" value="NZ_JMCC02000059.1"/>
</dbReference>
<reference evidence="2 3" key="1">
    <citation type="submission" date="2014-12" db="EMBL/GenBank/DDBJ databases">
        <title>Genome assembly of Enhygromyxa salina DSM 15201.</title>
        <authorList>
            <person name="Sharma G."/>
            <person name="Subramanian S."/>
        </authorList>
    </citation>
    <scope>NUCLEOTIDE SEQUENCE [LARGE SCALE GENOMIC DNA]</scope>
    <source>
        <strain evidence="2 3">DSM 15201</strain>
    </source>
</reference>
<dbReference type="InterPro" id="IPR050365">
    <property type="entry name" value="TIM50"/>
</dbReference>
<dbReference type="PANTHER" id="PTHR12210">
    <property type="entry name" value="DULLARD PROTEIN PHOSPHATASE"/>
    <property type="match status" value="1"/>
</dbReference>
<evidence type="ECO:0000259" key="1">
    <source>
        <dbReference type="PROSITE" id="PS50969"/>
    </source>
</evidence>
<dbReference type="Pfam" id="PF03031">
    <property type="entry name" value="NIF"/>
    <property type="match status" value="1"/>
</dbReference>